<dbReference type="GO" id="GO:0016020">
    <property type="term" value="C:membrane"/>
    <property type="evidence" value="ECO:0007669"/>
    <property type="project" value="UniProtKB-SubCell"/>
</dbReference>
<evidence type="ECO:0000256" key="7">
    <source>
        <dbReference type="SAM" id="Phobius"/>
    </source>
</evidence>
<name>A0A0C2GVR2_9BILA</name>
<protein>
    <submittedName>
        <fullName evidence="8">Uncharacterized protein</fullName>
    </submittedName>
</protein>
<keyword evidence="6 7" id="KW-0472">Membrane</keyword>
<gene>
    <name evidence="8" type="ORF">ANCDUO_08532</name>
</gene>
<dbReference type="AlphaFoldDB" id="A0A0C2GVR2"/>
<dbReference type="Pfam" id="PF00209">
    <property type="entry name" value="SNF"/>
    <property type="match status" value="1"/>
</dbReference>
<evidence type="ECO:0000256" key="6">
    <source>
        <dbReference type="ARBA" id="ARBA00023136"/>
    </source>
</evidence>
<dbReference type="OrthoDB" id="6581954at2759"/>
<dbReference type="Proteomes" id="UP000054047">
    <property type="component" value="Unassembled WGS sequence"/>
</dbReference>
<comment type="subcellular location">
    <subcellularLocation>
        <location evidence="1">Membrane</location>
        <topology evidence="1">Multi-pass membrane protein</topology>
    </subcellularLocation>
</comment>
<dbReference type="EMBL" id="KN730326">
    <property type="protein sequence ID" value="KIH61201.1"/>
    <property type="molecule type" value="Genomic_DNA"/>
</dbReference>
<evidence type="ECO:0000256" key="1">
    <source>
        <dbReference type="ARBA" id="ARBA00004141"/>
    </source>
</evidence>
<evidence type="ECO:0000256" key="4">
    <source>
        <dbReference type="ARBA" id="ARBA00022847"/>
    </source>
</evidence>
<evidence type="ECO:0000313" key="8">
    <source>
        <dbReference type="EMBL" id="KIH61201.1"/>
    </source>
</evidence>
<sequence length="75" mass="8687">MIEAITEIPGVGIAAAVMAFWLNIYYIVVLSWALCYLWNSARSEYEKLPCDSNRTIADFFNVKVSSRYLLVVYWQ</sequence>
<keyword evidence="2" id="KW-0813">Transport</keyword>
<accession>A0A0C2GVR2</accession>
<evidence type="ECO:0000256" key="5">
    <source>
        <dbReference type="ARBA" id="ARBA00022989"/>
    </source>
</evidence>
<dbReference type="GO" id="GO:0015293">
    <property type="term" value="F:symporter activity"/>
    <property type="evidence" value="ECO:0007669"/>
    <property type="project" value="UniProtKB-KW"/>
</dbReference>
<dbReference type="SUPFAM" id="SSF161070">
    <property type="entry name" value="SNF-like"/>
    <property type="match status" value="1"/>
</dbReference>
<feature type="transmembrane region" description="Helical" evidence="7">
    <location>
        <begin position="12"/>
        <end position="38"/>
    </location>
</feature>
<dbReference type="InterPro" id="IPR000175">
    <property type="entry name" value="Na/ntran_symport"/>
</dbReference>
<keyword evidence="9" id="KW-1185">Reference proteome</keyword>
<keyword evidence="5 7" id="KW-1133">Transmembrane helix</keyword>
<evidence type="ECO:0000313" key="9">
    <source>
        <dbReference type="Proteomes" id="UP000054047"/>
    </source>
</evidence>
<keyword evidence="3 7" id="KW-0812">Transmembrane</keyword>
<evidence type="ECO:0000256" key="2">
    <source>
        <dbReference type="ARBA" id="ARBA00022448"/>
    </source>
</evidence>
<dbReference type="InterPro" id="IPR037272">
    <property type="entry name" value="SNS_sf"/>
</dbReference>
<evidence type="ECO:0000256" key="3">
    <source>
        <dbReference type="ARBA" id="ARBA00022692"/>
    </source>
</evidence>
<keyword evidence="4" id="KW-0769">Symport</keyword>
<organism evidence="8 9">
    <name type="scientific">Ancylostoma duodenale</name>
    <dbReference type="NCBI Taxonomy" id="51022"/>
    <lineage>
        <taxon>Eukaryota</taxon>
        <taxon>Metazoa</taxon>
        <taxon>Ecdysozoa</taxon>
        <taxon>Nematoda</taxon>
        <taxon>Chromadorea</taxon>
        <taxon>Rhabditida</taxon>
        <taxon>Rhabditina</taxon>
        <taxon>Rhabditomorpha</taxon>
        <taxon>Strongyloidea</taxon>
        <taxon>Ancylostomatidae</taxon>
        <taxon>Ancylostomatinae</taxon>
        <taxon>Ancylostoma</taxon>
    </lineage>
</organism>
<reference evidence="8 9" key="1">
    <citation type="submission" date="2013-12" db="EMBL/GenBank/DDBJ databases">
        <title>Draft genome of the parsitic nematode Ancylostoma duodenale.</title>
        <authorList>
            <person name="Mitreva M."/>
        </authorList>
    </citation>
    <scope>NUCLEOTIDE SEQUENCE [LARGE SCALE GENOMIC DNA]</scope>
    <source>
        <strain evidence="8 9">Zhejiang</strain>
    </source>
</reference>
<proteinExistence type="predicted"/>